<protein>
    <recommendedName>
        <fullName evidence="2">non-specific serine/threonine protein kinase</fullName>
        <ecNumber evidence="2">2.7.11.1</ecNumber>
    </recommendedName>
</protein>
<dbReference type="Gene3D" id="1.10.510.10">
    <property type="entry name" value="Transferase(Phosphotransferase) domain 1"/>
    <property type="match status" value="1"/>
</dbReference>
<feature type="region of interest" description="Disordered" evidence="14">
    <location>
        <begin position="1"/>
        <end position="40"/>
    </location>
</feature>
<keyword evidence="7" id="KW-0547">Nucleotide-binding</keyword>
<evidence type="ECO:0000256" key="12">
    <source>
        <dbReference type="ARBA" id="ARBA00047899"/>
    </source>
</evidence>
<dbReference type="InterPro" id="IPR001245">
    <property type="entry name" value="Ser-Thr/Tyr_kinase_cat_dom"/>
</dbReference>
<evidence type="ECO:0000259" key="15">
    <source>
        <dbReference type="PROSITE" id="PS50011"/>
    </source>
</evidence>
<keyword evidence="11" id="KW-0449">Lipoprotein</keyword>
<dbReference type="InterPro" id="IPR058209">
    <property type="entry name" value="TPR_BSK1_C"/>
</dbReference>
<dbReference type="GO" id="GO:0005524">
    <property type="term" value="F:ATP binding"/>
    <property type="evidence" value="ECO:0007669"/>
    <property type="project" value="UniProtKB-KW"/>
</dbReference>
<dbReference type="OrthoDB" id="1028014at2759"/>
<dbReference type="GO" id="GO:0005886">
    <property type="term" value="C:plasma membrane"/>
    <property type="evidence" value="ECO:0007669"/>
    <property type="project" value="UniProtKB-SubCell"/>
</dbReference>
<dbReference type="GO" id="GO:0009742">
    <property type="term" value="P:brassinosteroid mediated signaling pathway"/>
    <property type="evidence" value="ECO:0007669"/>
    <property type="project" value="InterPro"/>
</dbReference>
<dbReference type="Gene3D" id="3.30.200.20">
    <property type="entry name" value="Phosphorylase Kinase, domain 1"/>
    <property type="match status" value="1"/>
</dbReference>
<evidence type="ECO:0000256" key="5">
    <source>
        <dbReference type="ARBA" id="ARBA00022679"/>
    </source>
</evidence>
<evidence type="ECO:0000256" key="8">
    <source>
        <dbReference type="ARBA" id="ARBA00022777"/>
    </source>
</evidence>
<evidence type="ECO:0000256" key="2">
    <source>
        <dbReference type="ARBA" id="ARBA00012513"/>
    </source>
</evidence>
<feature type="domain" description="Protein kinase" evidence="15">
    <location>
        <begin position="60"/>
        <end position="326"/>
    </location>
</feature>
<keyword evidence="10" id="KW-0472">Membrane</keyword>
<dbReference type="PROSITE" id="PS50011">
    <property type="entry name" value="PROTEIN_KINASE_DOM"/>
    <property type="match status" value="1"/>
</dbReference>
<evidence type="ECO:0000313" key="16">
    <source>
        <dbReference type="EMBL" id="KAH7292821.1"/>
    </source>
</evidence>
<comment type="subcellular location">
    <subcellularLocation>
        <location evidence="1">Cell membrane</location>
        <topology evidence="1">Lipid-anchor</topology>
    </subcellularLocation>
</comment>
<evidence type="ECO:0000256" key="9">
    <source>
        <dbReference type="ARBA" id="ARBA00022840"/>
    </source>
</evidence>
<dbReference type="PANTHER" id="PTHR45863:SF22">
    <property type="entry name" value="SERINE_THREONINE-PROTEIN KINASE BSK1"/>
    <property type="match status" value="1"/>
</dbReference>
<evidence type="ECO:0000256" key="4">
    <source>
        <dbReference type="ARBA" id="ARBA00022527"/>
    </source>
</evidence>
<keyword evidence="8" id="KW-0418">Kinase</keyword>
<dbReference type="InterPro" id="IPR045845">
    <property type="entry name" value="BSK"/>
</dbReference>
<dbReference type="AlphaFoldDB" id="A0A8T2RAK1"/>
<evidence type="ECO:0000256" key="3">
    <source>
        <dbReference type="ARBA" id="ARBA00022475"/>
    </source>
</evidence>
<dbReference type="OMA" id="MMAITRQ"/>
<dbReference type="FunFam" id="1.25.40.10:FF:000016">
    <property type="entry name" value="probable serine/threonine-protein kinase At4g35230"/>
    <property type="match status" value="1"/>
</dbReference>
<dbReference type="FunFam" id="1.10.510.10:FF:000069">
    <property type="entry name" value="probable serine/threonine-protein kinase At5g41260"/>
    <property type="match status" value="1"/>
</dbReference>
<dbReference type="EMBL" id="CM035433">
    <property type="protein sequence ID" value="KAH7292821.1"/>
    <property type="molecule type" value="Genomic_DNA"/>
</dbReference>
<keyword evidence="5" id="KW-0808">Transferase</keyword>
<dbReference type="PANTHER" id="PTHR45863">
    <property type="entry name" value="SERINE/THREONINE-PROTEIN KINASE BSK5"/>
    <property type="match status" value="1"/>
</dbReference>
<dbReference type="SUPFAM" id="SSF56112">
    <property type="entry name" value="Protein kinase-like (PK-like)"/>
    <property type="match status" value="1"/>
</dbReference>
<comment type="caution">
    <text evidence="16">The sequence shown here is derived from an EMBL/GenBank/DDBJ whole genome shotgun (WGS) entry which is preliminary data.</text>
</comment>
<dbReference type="InterPro" id="IPR011990">
    <property type="entry name" value="TPR-like_helical_dom_sf"/>
</dbReference>
<comment type="catalytic activity">
    <reaction evidence="12">
        <text>L-threonyl-[protein] + ATP = O-phospho-L-threonyl-[protein] + ADP + H(+)</text>
        <dbReference type="Rhea" id="RHEA:46608"/>
        <dbReference type="Rhea" id="RHEA-COMP:11060"/>
        <dbReference type="Rhea" id="RHEA-COMP:11605"/>
        <dbReference type="ChEBI" id="CHEBI:15378"/>
        <dbReference type="ChEBI" id="CHEBI:30013"/>
        <dbReference type="ChEBI" id="CHEBI:30616"/>
        <dbReference type="ChEBI" id="CHEBI:61977"/>
        <dbReference type="ChEBI" id="CHEBI:456216"/>
        <dbReference type="EC" id="2.7.11.1"/>
    </reaction>
</comment>
<sequence>MGSCFSRRGDASTPSKDPARIDDATEPAEKPHSSDVDSVPPFKEFTLEQLRAATKGFNPANIVSEGGERALNVVFKGQLEDSTWVAVKRFPKTAWTDARQFADEAFSVGQVRSNRIVNLIGCCHEGDERYLVAEFMPNETLARHLFHFEDRPMEWAMRLRVAYYLAQALEHCSNNGRPLYHDLNAYRVLFDQDGNPRLSCFGLMKNSRDGKSYSTNLAYTPPEYQRTGRVIHESVIFSFGTILLDLLSGKHIPPTHALDLIKGKNASSLIDSHLKEHYSSEDGTEVVRLASRCLQFEPPERPNVRALVQSLAALQRKNDVPSHVMLGISQQPPLETVTNSGRSGSGSCSGFQEACSRMDLTAIHEILVKTHYRDDSSENELSFQMWTKQMQDMLNARKKGDLAFREKDFALAIERYSEFILGGVMVSPTVFARRSLAHLMSDQPDAALRDAMQAQYINPEWPTAFYLQSVALRMLNMEKEATDMMEEGAILEAKKTSRS</sequence>
<feature type="compositionally biased region" description="Basic and acidic residues" evidence="14">
    <location>
        <begin position="17"/>
        <end position="35"/>
    </location>
</feature>
<dbReference type="GO" id="GO:0004674">
    <property type="term" value="F:protein serine/threonine kinase activity"/>
    <property type="evidence" value="ECO:0007669"/>
    <property type="project" value="UniProtKB-KW"/>
</dbReference>
<dbReference type="FunFam" id="3.30.200.20:FF:000154">
    <property type="entry name" value="probable serine/threonine-protein kinase At4g35230"/>
    <property type="match status" value="1"/>
</dbReference>
<dbReference type="Pfam" id="PF07714">
    <property type="entry name" value="PK_Tyr_Ser-Thr"/>
    <property type="match status" value="1"/>
</dbReference>
<evidence type="ECO:0000256" key="14">
    <source>
        <dbReference type="SAM" id="MobiDB-lite"/>
    </source>
</evidence>
<dbReference type="Proteomes" id="UP000825935">
    <property type="component" value="Chromosome 28"/>
</dbReference>
<keyword evidence="17" id="KW-1185">Reference proteome</keyword>
<evidence type="ECO:0000256" key="11">
    <source>
        <dbReference type="ARBA" id="ARBA00023288"/>
    </source>
</evidence>
<keyword evidence="3" id="KW-1003">Cell membrane</keyword>
<dbReference type="Gene3D" id="1.25.40.10">
    <property type="entry name" value="Tetratricopeptide repeat domain"/>
    <property type="match status" value="1"/>
</dbReference>
<evidence type="ECO:0000256" key="13">
    <source>
        <dbReference type="ARBA" id="ARBA00048679"/>
    </source>
</evidence>
<evidence type="ECO:0000256" key="1">
    <source>
        <dbReference type="ARBA" id="ARBA00004193"/>
    </source>
</evidence>
<dbReference type="InterPro" id="IPR011009">
    <property type="entry name" value="Kinase-like_dom_sf"/>
</dbReference>
<reference evidence="16" key="1">
    <citation type="submission" date="2021-08" db="EMBL/GenBank/DDBJ databases">
        <title>WGS assembly of Ceratopteris richardii.</title>
        <authorList>
            <person name="Marchant D.B."/>
            <person name="Chen G."/>
            <person name="Jenkins J."/>
            <person name="Shu S."/>
            <person name="Leebens-Mack J."/>
            <person name="Grimwood J."/>
            <person name="Schmutz J."/>
            <person name="Soltis P."/>
            <person name="Soltis D."/>
            <person name="Chen Z.-H."/>
        </authorList>
    </citation>
    <scope>NUCLEOTIDE SEQUENCE</scope>
    <source>
        <strain evidence="16">Whitten #5841</strain>
        <tissue evidence="16">Leaf</tissue>
    </source>
</reference>
<dbReference type="EC" id="2.7.11.1" evidence="2"/>
<keyword evidence="6" id="KW-0519">Myristate</keyword>
<dbReference type="InterPro" id="IPR000719">
    <property type="entry name" value="Prot_kinase_dom"/>
</dbReference>
<dbReference type="Pfam" id="PF25575">
    <property type="entry name" value="TPR_BSK1_C"/>
    <property type="match status" value="1"/>
</dbReference>
<keyword evidence="9" id="KW-0067">ATP-binding</keyword>
<name>A0A8T2RAK1_CERRI</name>
<dbReference type="SUPFAM" id="SSF48452">
    <property type="entry name" value="TPR-like"/>
    <property type="match status" value="1"/>
</dbReference>
<proteinExistence type="predicted"/>
<evidence type="ECO:0000256" key="6">
    <source>
        <dbReference type="ARBA" id="ARBA00022707"/>
    </source>
</evidence>
<organism evidence="16 17">
    <name type="scientific">Ceratopteris richardii</name>
    <name type="common">Triangle waterfern</name>
    <dbReference type="NCBI Taxonomy" id="49495"/>
    <lineage>
        <taxon>Eukaryota</taxon>
        <taxon>Viridiplantae</taxon>
        <taxon>Streptophyta</taxon>
        <taxon>Embryophyta</taxon>
        <taxon>Tracheophyta</taxon>
        <taxon>Polypodiopsida</taxon>
        <taxon>Polypodiidae</taxon>
        <taxon>Polypodiales</taxon>
        <taxon>Pteridineae</taxon>
        <taxon>Pteridaceae</taxon>
        <taxon>Parkerioideae</taxon>
        <taxon>Ceratopteris</taxon>
    </lineage>
</organism>
<accession>A0A8T2RAK1</accession>
<gene>
    <name evidence="16" type="ORF">KP509_28G000300</name>
</gene>
<keyword evidence="4" id="KW-0723">Serine/threonine-protein kinase</keyword>
<comment type="catalytic activity">
    <reaction evidence="13">
        <text>L-seryl-[protein] + ATP = O-phospho-L-seryl-[protein] + ADP + H(+)</text>
        <dbReference type="Rhea" id="RHEA:17989"/>
        <dbReference type="Rhea" id="RHEA-COMP:9863"/>
        <dbReference type="Rhea" id="RHEA-COMP:11604"/>
        <dbReference type="ChEBI" id="CHEBI:15378"/>
        <dbReference type="ChEBI" id="CHEBI:29999"/>
        <dbReference type="ChEBI" id="CHEBI:30616"/>
        <dbReference type="ChEBI" id="CHEBI:83421"/>
        <dbReference type="ChEBI" id="CHEBI:456216"/>
        <dbReference type="EC" id="2.7.11.1"/>
    </reaction>
</comment>
<evidence type="ECO:0000256" key="10">
    <source>
        <dbReference type="ARBA" id="ARBA00023136"/>
    </source>
</evidence>
<evidence type="ECO:0000256" key="7">
    <source>
        <dbReference type="ARBA" id="ARBA00022741"/>
    </source>
</evidence>
<evidence type="ECO:0000313" key="17">
    <source>
        <dbReference type="Proteomes" id="UP000825935"/>
    </source>
</evidence>